<accession>A0A348WR99</accession>
<organism evidence="1 2">
    <name type="scientific">Idiomarina baltica</name>
    <dbReference type="NCBI Taxonomy" id="190892"/>
    <lineage>
        <taxon>Bacteria</taxon>
        <taxon>Pseudomonadati</taxon>
        <taxon>Pseudomonadota</taxon>
        <taxon>Gammaproteobacteria</taxon>
        <taxon>Alteromonadales</taxon>
        <taxon>Idiomarinaceae</taxon>
        <taxon>Idiomarina</taxon>
    </lineage>
</organism>
<dbReference type="EMBL" id="DMUP01000240">
    <property type="protein sequence ID" value="HAR57061.1"/>
    <property type="molecule type" value="Genomic_DNA"/>
</dbReference>
<gene>
    <name evidence="1" type="ORF">DCR58_09815</name>
</gene>
<dbReference type="RefSeq" id="WP_006955296.1">
    <property type="nucleotide sequence ID" value="NZ_DBGH01000070.1"/>
</dbReference>
<proteinExistence type="predicted"/>
<comment type="caution">
    <text evidence="1">The sequence shown here is derived from an EMBL/GenBank/DDBJ whole genome shotgun (WGS) entry which is preliminary data.</text>
</comment>
<dbReference type="STRING" id="314276.OS145_13044"/>
<evidence type="ECO:0000313" key="1">
    <source>
        <dbReference type="EMBL" id="HAR57061.1"/>
    </source>
</evidence>
<evidence type="ECO:0000313" key="2">
    <source>
        <dbReference type="Proteomes" id="UP000262878"/>
    </source>
</evidence>
<protein>
    <submittedName>
        <fullName evidence="1">DUF3192 domain-containing protein</fullName>
    </submittedName>
</protein>
<name>A0A348WR99_9GAMM</name>
<dbReference type="PROSITE" id="PS51257">
    <property type="entry name" value="PROKAR_LIPOPROTEIN"/>
    <property type="match status" value="1"/>
</dbReference>
<dbReference type="Proteomes" id="UP000262878">
    <property type="component" value="Unassembled WGS sequence"/>
</dbReference>
<dbReference type="AlphaFoldDB" id="A0A348WR99"/>
<dbReference type="Pfam" id="PF11399">
    <property type="entry name" value="DUF3192"/>
    <property type="match status" value="1"/>
</dbReference>
<reference evidence="1 2" key="1">
    <citation type="journal article" date="2018" name="Nat. Biotechnol.">
        <title>A standardized bacterial taxonomy based on genome phylogeny substantially revises the tree of life.</title>
        <authorList>
            <person name="Parks D.H."/>
            <person name="Chuvochina M."/>
            <person name="Waite D.W."/>
            <person name="Rinke C."/>
            <person name="Skarshewski A."/>
            <person name="Chaumeil P.A."/>
            <person name="Hugenholtz P."/>
        </authorList>
    </citation>
    <scope>NUCLEOTIDE SEQUENCE [LARGE SCALE GENOMIC DNA]</scope>
    <source>
        <strain evidence="1">UBA9360</strain>
    </source>
</reference>
<sequence>MEFRKLALTGLAGMMTLSLSGCIVVSEPSWDKDDPQYDQIHDERGNRQTIAQLNLNADFESVRNKLGTPDFTERWTEDGDQYQVLFYRTQRVHADGMTTKDECTPIVFKNGSLIGTGQLALDKVM</sequence>
<dbReference type="InterPro" id="IPR021534">
    <property type="entry name" value="DUF3192"/>
</dbReference>